<proteinExistence type="predicted"/>
<keyword evidence="2" id="KW-1185">Reference proteome</keyword>
<protein>
    <submittedName>
        <fullName evidence="1">Uncharacterized protein</fullName>
    </submittedName>
</protein>
<evidence type="ECO:0000313" key="2">
    <source>
        <dbReference type="Proteomes" id="UP000478052"/>
    </source>
</evidence>
<accession>A0A6G0XUV6</accession>
<dbReference type="AlphaFoldDB" id="A0A6G0XUV6"/>
<name>A0A6G0XUV6_APHCR</name>
<evidence type="ECO:0000313" key="1">
    <source>
        <dbReference type="EMBL" id="KAF0744218.1"/>
    </source>
</evidence>
<organism evidence="1 2">
    <name type="scientific">Aphis craccivora</name>
    <name type="common">Cowpea aphid</name>
    <dbReference type="NCBI Taxonomy" id="307492"/>
    <lineage>
        <taxon>Eukaryota</taxon>
        <taxon>Metazoa</taxon>
        <taxon>Ecdysozoa</taxon>
        <taxon>Arthropoda</taxon>
        <taxon>Hexapoda</taxon>
        <taxon>Insecta</taxon>
        <taxon>Pterygota</taxon>
        <taxon>Neoptera</taxon>
        <taxon>Paraneoptera</taxon>
        <taxon>Hemiptera</taxon>
        <taxon>Sternorrhyncha</taxon>
        <taxon>Aphidomorpha</taxon>
        <taxon>Aphidoidea</taxon>
        <taxon>Aphididae</taxon>
        <taxon>Aphidini</taxon>
        <taxon>Aphis</taxon>
        <taxon>Aphis</taxon>
    </lineage>
</organism>
<comment type="caution">
    <text evidence="1">The sequence shown here is derived from an EMBL/GenBank/DDBJ whole genome shotgun (WGS) entry which is preliminary data.</text>
</comment>
<gene>
    <name evidence="1" type="ORF">FWK35_00019535</name>
</gene>
<reference evidence="1 2" key="1">
    <citation type="submission" date="2019-08" db="EMBL/GenBank/DDBJ databases">
        <title>Whole genome of Aphis craccivora.</title>
        <authorList>
            <person name="Voronova N.V."/>
            <person name="Shulinski R.S."/>
            <person name="Bandarenka Y.V."/>
            <person name="Zhorov D.G."/>
            <person name="Warner D."/>
        </authorList>
    </citation>
    <scope>NUCLEOTIDE SEQUENCE [LARGE SCALE GENOMIC DNA]</scope>
    <source>
        <strain evidence="1">180601</strain>
        <tissue evidence="1">Whole Body</tissue>
    </source>
</reference>
<dbReference type="EMBL" id="VUJU01007533">
    <property type="protein sequence ID" value="KAF0744218.1"/>
    <property type="molecule type" value="Genomic_DNA"/>
</dbReference>
<dbReference type="Proteomes" id="UP000478052">
    <property type="component" value="Unassembled WGS sequence"/>
</dbReference>
<sequence length="89" mass="10632">MTYKCFDDKRVVLEDNIHTYAHGNYKIQEIEELERIEVELVAMMDDTGYLYYNNYFFLLIDKYIVNIKCFLVSIYLGSTDTLNFNFSSL</sequence>